<keyword evidence="4 6" id="KW-1133">Transmembrane helix</keyword>
<dbReference type="Gene3D" id="3.30.70.120">
    <property type="match status" value="1"/>
</dbReference>
<organism evidence="8 9">
    <name type="scientific">Candidatus Merdibacter merdavium</name>
    <dbReference type="NCBI Taxonomy" id="2838692"/>
    <lineage>
        <taxon>Bacteria</taxon>
        <taxon>Bacillati</taxon>
        <taxon>Bacillota</taxon>
        <taxon>Erysipelotrichia</taxon>
        <taxon>Erysipelotrichales</taxon>
        <taxon>Erysipelotrichaceae</taxon>
        <taxon>Merdibacter</taxon>
    </lineage>
</organism>
<protein>
    <submittedName>
        <fullName evidence="8">YitT family protein</fullName>
    </submittedName>
</protein>
<feature type="transmembrane region" description="Helical" evidence="6">
    <location>
        <begin position="85"/>
        <end position="104"/>
    </location>
</feature>
<dbReference type="Proteomes" id="UP000823896">
    <property type="component" value="Unassembled WGS sequence"/>
</dbReference>
<evidence type="ECO:0000256" key="4">
    <source>
        <dbReference type="ARBA" id="ARBA00022989"/>
    </source>
</evidence>
<reference evidence="8" key="2">
    <citation type="submission" date="2021-04" db="EMBL/GenBank/DDBJ databases">
        <authorList>
            <person name="Gilroy R."/>
        </authorList>
    </citation>
    <scope>NUCLEOTIDE SEQUENCE</scope>
    <source>
        <strain evidence="8">CHK187-11901</strain>
    </source>
</reference>
<keyword evidence="5 6" id="KW-0472">Membrane</keyword>
<name>A0A9D2SUZ7_9FIRM</name>
<dbReference type="Pfam" id="PF10035">
    <property type="entry name" value="DUF2179"/>
    <property type="match status" value="1"/>
</dbReference>
<comment type="subcellular location">
    <subcellularLocation>
        <location evidence="1">Cell membrane</location>
        <topology evidence="1">Multi-pass membrane protein</topology>
    </subcellularLocation>
</comment>
<gene>
    <name evidence="8" type="ORF">H9702_03485</name>
</gene>
<evidence type="ECO:0000256" key="5">
    <source>
        <dbReference type="ARBA" id="ARBA00023136"/>
    </source>
</evidence>
<dbReference type="InterPro" id="IPR051461">
    <property type="entry name" value="UPF0750_membrane"/>
</dbReference>
<dbReference type="PANTHER" id="PTHR33545">
    <property type="entry name" value="UPF0750 MEMBRANE PROTEIN YITT-RELATED"/>
    <property type="match status" value="1"/>
</dbReference>
<evidence type="ECO:0000259" key="7">
    <source>
        <dbReference type="Pfam" id="PF10035"/>
    </source>
</evidence>
<dbReference type="CDD" id="cd16380">
    <property type="entry name" value="YitT_C"/>
    <property type="match status" value="1"/>
</dbReference>
<dbReference type="InterPro" id="IPR019264">
    <property type="entry name" value="DUF2179"/>
</dbReference>
<dbReference type="PIRSF" id="PIRSF006483">
    <property type="entry name" value="Membrane_protein_YitT"/>
    <property type="match status" value="1"/>
</dbReference>
<feature type="transmembrane region" description="Helical" evidence="6">
    <location>
        <begin position="154"/>
        <end position="177"/>
    </location>
</feature>
<dbReference type="Pfam" id="PF02588">
    <property type="entry name" value="YitT_membrane"/>
    <property type="match status" value="1"/>
</dbReference>
<feature type="domain" description="DUF2179" evidence="7">
    <location>
        <begin position="227"/>
        <end position="281"/>
    </location>
</feature>
<dbReference type="InterPro" id="IPR015867">
    <property type="entry name" value="N-reg_PII/ATP_PRibTrfase_C"/>
</dbReference>
<proteinExistence type="predicted"/>
<evidence type="ECO:0000256" key="1">
    <source>
        <dbReference type="ARBA" id="ARBA00004651"/>
    </source>
</evidence>
<keyword evidence="3 6" id="KW-0812">Transmembrane</keyword>
<dbReference type="GO" id="GO:0005886">
    <property type="term" value="C:plasma membrane"/>
    <property type="evidence" value="ECO:0007669"/>
    <property type="project" value="UniProtKB-SubCell"/>
</dbReference>
<feature type="transmembrane region" description="Helical" evidence="6">
    <location>
        <begin position="12"/>
        <end position="35"/>
    </location>
</feature>
<sequence length="287" mass="31378">MEKTREWKQYLMVVAGSALFAASVNLLIVPLSLYSAGIVGIAQILRTLLVPLMPFAAGFDVAGIINLLLNIPLFLLAFRSISRGFFWKTVISIIVQTAVMSLVPIPQEPILGDVLASCLIGGILSGLGVGLTLRSSGSCGGTDIIGFFLSKQNFPITVGQLSMVVNAVLYGICALMFNLETAIYSIIYMVVMYSVCDHTHYQNINMTAMIFTKNIDVQFAIMHEMGRGVTYWKGAGAYTDAETLILVCAINKYEEGQLKKIIYTLDEHAFVIFSEGMSISGNFEKRL</sequence>
<keyword evidence="2" id="KW-1003">Cell membrane</keyword>
<accession>A0A9D2SUZ7</accession>
<reference evidence="8" key="1">
    <citation type="journal article" date="2021" name="PeerJ">
        <title>Extensive microbial diversity within the chicken gut microbiome revealed by metagenomics and culture.</title>
        <authorList>
            <person name="Gilroy R."/>
            <person name="Ravi A."/>
            <person name="Getino M."/>
            <person name="Pursley I."/>
            <person name="Horton D.L."/>
            <person name="Alikhan N.F."/>
            <person name="Baker D."/>
            <person name="Gharbi K."/>
            <person name="Hall N."/>
            <person name="Watson M."/>
            <person name="Adriaenssens E.M."/>
            <person name="Foster-Nyarko E."/>
            <person name="Jarju S."/>
            <person name="Secka A."/>
            <person name="Antonio M."/>
            <person name="Oren A."/>
            <person name="Chaudhuri R.R."/>
            <person name="La Ragione R."/>
            <person name="Hildebrand F."/>
            <person name="Pallen M.J."/>
        </authorList>
    </citation>
    <scope>NUCLEOTIDE SEQUENCE</scope>
    <source>
        <strain evidence="8">CHK187-11901</strain>
    </source>
</reference>
<evidence type="ECO:0000313" key="8">
    <source>
        <dbReference type="EMBL" id="HJC36177.1"/>
    </source>
</evidence>
<evidence type="ECO:0000256" key="6">
    <source>
        <dbReference type="SAM" id="Phobius"/>
    </source>
</evidence>
<dbReference type="EMBL" id="DWWM01000023">
    <property type="protein sequence ID" value="HJC36177.1"/>
    <property type="molecule type" value="Genomic_DNA"/>
</dbReference>
<dbReference type="PANTHER" id="PTHR33545:SF5">
    <property type="entry name" value="UPF0750 MEMBRANE PROTEIN YITT"/>
    <property type="match status" value="1"/>
</dbReference>
<evidence type="ECO:0000313" key="9">
    <source>
        <dbReference type="Proteomes" id="UP000823896"/>
    </source>
</evidence>
<comment type="caution">
    <text evidence="8">The sequence shown here is derived from an EMBL/GenBank/DDBJ whole genome shotgun (WGS) entry which is preliminary data.</text>
</comment>
<evidence type="ECO:0000256" key="2">
    <source>
        <dbReference type="ARBA" id="ARBA00022475"/>
    </source>
</evidence>
<dbReference type="AlphaFoldDB" id="A0A9D2SUZ7"/>
<feature type="transmembrane region" description="Helical" evidence="6">
    <location>
        <begin position="55"/>
        <end position="78"/>
    </location>
</feature>
<dbReference type="InterPro" id="IPR003740">
    <property type="entry name" value="YitT"/>
</dbReference>
<evidence type="ECO:0000256" key="3">
    <source>
        <dbReference type="ARBA" id="ARBA00022692"/>
    </source>
</evidence>